<evidence type="ECO:0000313" key="7">
    <source>
        <dbReference type="EMBL" id="GMR43604.1"/>
    </source>
</evidence>
<dbReference type="GO" id="GO:0003677">
    <property type="term" value="F:DNA binding"/>
    <property type="evidence" value="ECO:0007669"/>
    <property type="project" value="UniProtKB-KW"/>
</dbReference>
<organism evidence="7 8">
    <name type="scientific">Pristionchus mayeri</name>
    <dbReference type="NCBI Taxonomy" id="1317129"/>
    <lineage>
        <taxon>Eukaryota</taxon>
        <taxon>Metazoa</taxon>
        <taxon>Ecdysozoa</taxon>
        <taxon>Nematoda</taxon>
        <taxon>Chromadorea</taxon>
        <taxon>Rhabditida</taxon>
        <taxon>Rhabditina</taxon>
        <taxon>Diplogasteromorpha</taxon>
        <taxon>Diplogasteroidea</taxon>
        <taxon>Neodiplogasteridae</taxon>
        <taxon>Pristionchus</taxon>
    </lineage>
</organism>
<keyword evidence="2" id="KW-0863">Zinc-finger</keyword>
<dbReference type="GO" id="GO:0008270">
    <property type="term" value="F:zinc ion binding"/>
    <property type="evidence" value="ECO:0007669"/>
    <property type="project" value="UniProtKB-KW"/>
</dbReference>
<evidence type="ECO:0000256" key="3">
    <source>
        <dbReference type="ARBA" id="ARBA00022833"/>
    </source>
</evidence>
<dbReference type="Proteomes" id="UP001328107">
    <property type="component" value="Unassembled WGS sequence"/>
</dbReference>
<sequence>RTVLHPHAVPSFTGDSGVDHKFLSSNNDVQPKSKANYQIDISSEIKEKPGDIKNMPVNDLPDHRNEEPIADIYCPSSGTSRSFDQSSSTTASVGPSKKRIDRKCIVCNRRGSDMRGFTTNQKRRATWINAVRSTAEDRAAFMAQLNATKHSFLCSSHFSPSDFVHYTSGITTLADYAIPFYGVSRI</sequence>
<feature type="compositionally biased region" description="Polar residues" evidence="5">
    <location>
        <begin position="76"/>
        <end position="93"/>
    </location>
</feature>
<name>A0AAN4ZQN0_9BILA</name>
<accession>A0AAN4ZQN0</accession>
<evidence type="ECO:0000256" key="4">
    <source>
        <dbReference type="ARBA" id="ARBA00023125"/>
    </source>
</evidence>
<keyword evidence="3" id="KW-0862">Zinc</keyword>
<keyword evidence="1" id="KW-0479">Metal-binding</keyword>
<feature type="region of interest" description="Disordered" evidence="5">
    <location>
        <begin position="74"/>
        <end position="96"/>
    </location>
</feature>
<evidence type="ECO:0000256" key="2">
    <source>
        <dbReference type="ARBA" id="ARBA00022771"/>
    </source>
</evidence>
<proteinExistence type="predicted"/>
<keyword evidence="4" id="KW-0238">DNA-binding</keyword>
<gene>
    <name evidence="7" type="ORF">PMAYCL1PPCAC_13799</name>
</gene>
<evidence type="ECO:0000256" key="5">
    <source>
        <dbReference type="SAM" id="MobiDB-lite"/>
    </source>
</evidence>
<dbReference type="Pfam" id="PF05485">
    <property type="entry name" value="THAP"/>
    <property type="match status" value="1"/>
</dbReference>
<keyword evidence="8" id="KW-1185">Reference proteome</keyword>
<dbReference type="SUPFAM" id="SSF57716">
    <property type="entry name" value="Glucocorticoid receptor-like (DNA-binding domain)"/>
    <property type="match status" value="1"/>
</dbReference>
<dbReference type="AlphaFoldDB" id="A0AAN4ZQN0"/>
<dbReference type="EMBL" id="BTRK01000003">
    <property type="protein sequence ID" value="GMR43604.1"/>
    <property type="molecule type" value="Genomic_DNA"/>
</dbReference>
<feature type="domain" description="THAP-type" evidence="6">
    <location>
        <begin position="102"/>
        <end position="186"/>
    </location>
</feature>
<comment type="caution">
    <text evidence="7">The sequence shown here is derived from an EMBL/GenBank/DDBJ whole genome shotgun (WGS) entry which is preliminary data.</text>
</comment>
<evidence type="ECO:0000256" key="1">
    <source>
        <dbReference type="ARBA" id="ARBA00022723"/>
    </source>
</evidence>
<feature type="region of interest" description="Disordered" evidence="5">
    <location>
        <begin position="1"/>
        <end position="29"/>
    </location>
</feature>
<feature type="non-terminal residue" evidence="7">
    <location>
        <position position="1"/>
    </location>
</feature>
<protein>
    <recommendedName>
        <fullName evidence="6">THAP-type domain-containing protein</fullName>
    </recommendedName>
</protein>
<dbReference type="InterPro" id="IPR006612">
    <property type="entry name" value="THAP_Znf"/>
</dbReference>
<dbReference type="SMART" id="SM00980">
    <property type="entry name" value="THAP"/>
    <property type="match status" value="1"/>
</dbReference>
<evidence type="ECO:0000259" key="6">
    <source>
        <dbReference type="SMART" id="SM00980"/>
    </source>
</evidence>
<evidence type="ECO:0000313" key="8">
    <source>
        <dbReference type="Proteomes" id="UP001328107"/>
    </source>
</evidence>
<reference evidence="8" key="1">
    <citation type="submission" date="2022-10" db="EMBL/GenBank/DDBJ databases">
        <title>Genome assembly of Pristionchus species.</title>
        <authorList>
            <person name="Yoshida K."/>
            <person name="Sommer R.J."/>
        </authorList>
    </citation>
    <scope>NUCLEOTIDE SEQUENCE [LARGE SCALE GENOMIC DNA]</scope>
    <source>
        <strain evidence="8">RS5460</strain>
    </source>
</reference>